<evidence type="ECO:0000256" key="1">
    <source>
        <dbReference type="SAM" id="MobiDB-lite"/>
    </source>
</evidence>
<feature type="compositionally biased region" description="Polar residues" evidence="1">
    <location>
        <begin position="33"/>
        <end position="43"/>
    </location>
</feature>
<keyword evidence="2" id="KW-0808">Transferase</keyword>
<keyword evidence="3" id="KW-1185">Reference proteome</keyword>
<dbReference type="Proteomes" id="UP000054359">
    <property type="component" value="Unassembled WGS sequence"/>
</dbReference>
<dbReference type="OrthoDB" id="5800476at2759"/>
<dbReference type="STRING" id="407821.A0A087TPG8"/>
<evidence type="ECO:0000313" key="3">
    <source>
        <dbReference type="Proteomes" id="UP000054359"/>
    </source>
</evidence>
<dbReference type="EMBL" id="KK116170">
    <property type="protein sequence ID" value="KFM67007.1"/>
    <property type="molecule type" value="Genomic_DNA"/>
</dbReference>
<proteinExistence type="predicted"/>
<protein>
    <submittedName>
        <fullName evidence="2">Casein kinase I isoform gamma-2</fullName>
    </submittedName>
</protein>
<feature type="compositionally biased region" description="Basic and acidic residues" evidence="1">
    <location>
        <begin position="1"/>
        <end position="12"/>
    </location>
</feature>
<sequence length="70" mass="7795">MQKSESREEGRRSNVKQKSDGALGMHDPKRWIPQTSEKWSTQSSGMLMVGPNFKVGKKIGCGNFGELRLG</sequence>
<evidence type="ECO:0000313" key="2">
    <source>
        <dbReference type="EMBL" id="KFM67007.1"/>
    </source>
</evidence>
<feature type="non-terminal residue" evidence="2">
    <location>
        <position position="70"/>
    </location>
</feature>
<accession>A0A087TPG8</accession>
<dbReference type="Gene3D" id="3.30.200.20">
    <property type="entry name" value="Phosphorylase Kinase, domain 1"/>
    <property type="match status" value="1"/>
</dbReference>
<dbReference type="GO" id="GO:0016301">
    <property type="term" value="F:kinase activity"/>
    <property type="evidence" value="ECO:0007669"/>
    <property type="project" value="UniProtKB-KW"/>
</dbReference>
<organism evidence="2 3">
    <name type="scientific">Stegodyphus mimosarum</name>
    <name type="common">African social velvet spider</name>
    <dbReference type="NCBI Taxonomy" id="407821"/>
    <lineage>
        <taxon>Eukaryota</taxon>
        <taxon>Metazoa</taxon>
        <taxon>Ecdysozoa</taxon>
        <taxon>Arthropoda</taxon>
        <taxon>Chelicerata</taxon>
        <taxon>Arachnida</taxon>
        <taxon>Araneae</taxon>
        <taxon>Araneomorphae</taxon>
        <taxon>Entelegynae</taxon>
        <taxon>Eresoidea</taxon>
        <taxon>Eresidae</taxon>
        <taxon>Stegodyphus</taxon>
    </lineage>
</organism>
<feature type="region of interest" description="Disordered" evidence="1">
    <location>
        <begin position="1"/>
        <end position="43"/>
    </location>
</feature>
<gene>
    <name evidence="2" type="ORF">X975_05524</name>
</gene>
<reference evidence="2 3" key="1">
    <citation type="submission" date="2013-11" db="EMBL/GenBank/DDBJ databases">
        <title>Genome sequencing of Stegodyphus mimosarum.</title>
        <authorList>
            <person name="Bechsgaard J."/>
        </authorList>
    </citation>
    <scope>NUCLEOTIDE SEQUENCE [LARGE SCALE GENOMIC DNA]</scope>
</reference>
<name>A0A087TPG8_STEMI</name>
<dbReference type="AlphaFoldDB" id="A0A087TPG8"/>
<keyword evidence="2" id="KW-0418">Kinase</keyword>